<evidence type="ECO:0000259" key="9">
    <source>
        <dbReference type="Pfam" id="PF02803"/>
    </source>
</evidence>
<evidence type="ECO:0000256" key="6">
    <source>
        <dbReference type="PIRSR" id="PIRSR000429-1"/>
    </source>
</evidence>
<dbReference type="GO" id="GO:0006635">
    <property type="term" value="P:fatty acid beta-oxidation"/>
    <property type="evidence" value="ECO:0007669"/>
    <property type="project" value="TreeGrafter"/>
</dbReference>
<sequence length="392" mass="41670">MKDIYILEGARTPFGSFGGVLKDVGATDLGVTASKEAIRRSGIEPDHIDFSVVGNVIHTARNASYLSRHIALKSGLPITSPSLTVNRLCGSGLQAVISAAQSIILGEGEAGLACGTENMSQSPYVMYGSRFGTGLKSPQLDDMLWATLTDEYSGIGMGITAENIAKKYNISREDQDEYALQSQQRASAARNSGVFQKEIVPVEIKNRKGSFLITEDEHIRESTNIEALRKLKPAFETEGTVTSGNASGINDGAASLVVASDSFISKNTKTPLARIVSWSIAGVEPTLMGIGPIPAIQKLLNKENLTIHDIDLLEVNEAFASQYLSVERELGLNREKTNVHGGAIALGHPVGASGARILYSLILELKRINGRFGIASLCIGGGQGIAILVEAC</sequence>
<gene>
    <name evidence="10" type="ORF">BAVI_09676</name>
</gene>
<dbReference type="AlphaFoldDB" id="A0AB94IPH7"/>
<dbReference type="EMBL" id="ALAN01000059">
    <property type="protein sequence ID" value="ETI69021.1"/>
    <property type="molecule type" value="Genomic_DNA"/>
</dbReference>
<evidence type="ECO:0000256" key="4">
    <source>
        <dbReference type="ARBA" id="ARBA00023315"/>
    </source>
</evidence>
<dbReference type="PANTHER" id="PTHR18919:SF107">
    <property type="entry name" value="ACETYL-COA ACETYLTRANSFERASE, CYTOSOLIC"/>
    <property type="match status" value="1"/>
</dbReference>
<evidence type="ECO:0000256" key="7">
    <source>
        <dbReference type="RuleBase" id="RU003557"/>
    </source>
</evidence>
<feature type="active site" description="Proton acceptor" evidence="6">
    <location>
        <position position="378"/>
    </location>
</feature>
<dbReference type="Proteomes" id="UP000018877">
    <property type="component" value="Unassembled WGS sequence"/>
</dbReference>
<keyword evidence="4 7" id="KW-0012">Acyltransferase</keyword>
<dbReference type="SUPFAM" id="SSF53901">
    <property type="entry name" value="Thiolase-like"/>
    <property type="match status" value="2"/>
</dbReference>
<dbReference type="InterPro" id="IPR020616">
    <property type="entry name" value="Thiolase_N"/>
</dbReference>
<organism evidence="10 11">
    <name type="scientific">Neobacillus vireti LMG 21834</name>
    <dbReference type="NCBI Taxonomy" id="1131730"/>
    <lineage>
        <taxon>Bacteria</taxon>
        <taxon>Bacillati</taxon>
        <taxon>Bacillota</taxon>
        <taxon>Bacilli</taxon>
        <taxon>Bacillales</taxon>
        <taxon>Bacillaceae</taxon>
        <taxon>Neobacillus</taxon>
    </lineage>
</organism>
<dbReference type="GO" id="GO:0003985">
    <property type="term" value="F:acetyl-CoA C-acetyltransferase activity"/>
    <property type="evidence" value="ECO:0007669"/>
    <property type="project" value="UniProtKB-EC"/>
</dbReference>
<evidence type="ECO:0000313" key="11">
    <source>
        <dbReference type="Proteomes" id="UP000018877"/>
    </source>
</evidence>
<keyword evidence="11" id="KW-1185">Reference proteome</keyword>
<evidence type="ECO:0000256" key="2">
    <source>
        <dbReference type="ARBA" id="ARBA00012705"/>
    </source>
</evidence>
<keyword evidence="3 7" id="KW-0808">Transferase</keyword>
<dbReference type="PROSITE" id="PS00737">
    <property type="entry name" value="THIOLASE_2"/>
    <property type="match status" value="1"/>
</dbReference>
<accession>A0AB94IPH7</accession>
<dbReference type="PROSITE" id="PS00098">
    <property type="entry name" value="THIOLASE_1"/>
    <property type="match status" value="1"/>
</dbReference>
<reference evidence="10 11" key="1">
    <citation type="journal article" date="2014" name="Environ. Microbiol.">
        <title>The nitrate-ammonifying and nosZ-carrying bacterium Bacillus vireti is a potent source and sink for nitric and nitrous oxide under high nitrate conditions.</title>
        <authorList>
            <person name="Mania D."/>
            <person name="Heylen K."/>
            <person name="van Spanning R.J."/>
            <person name="Frostegard A."/>
        </authorList>
    </citation>
    <scope>NUCLEOTIDE SEQUENCE [LARGE SCALE GENOMIC DNA]</scope>
    <source>
        <strain evidence="10 11">LMG 21834</strain>
    </source>
</reference>
<dbReference type="InterPro" id="IPR016039">
    <property type="entry name" value="Thiolase-like"/>
</dbReference>
<evidence type="ECO:0000256" key="1">
    <source>
        <dbReference type="ARBA" id="ARBA00010982"/>
    </source>
</evidence>
<comment type="similarity">
    <text evidence="1 7">Belongs to the thiolase-like superfamily. Thiolase family.</text>
</comment>
<dbReference type="FunFam" id="3.40.47.10:FF:000010">
    <property type="entry name" value="Acetyl-CoA acetyltransferase (Thiolase)"/>
    <property type="match status" value="1"/>
</dbReference>
<dbReference type="CDD" id="cd00751">
    <property type="entry name" value="thiolase"/>
    <property type="match status" value="1"/>
</dbReference>
<dbReference type="NCBIfam" id="TIGR01930">
    <property type="entry name" value="AcCoA-C-Actrans"/>
    <property type="match status" value="1"/>
</dbReference>
<dbReference type="Gene3D" id="3.40.47.10">
    <property type="match status" value="2"/>
</dbReference>
<evidence type="ECO:0000259" key="8">
    <source>
        <dbReference type="Pfam" id="PF00108"/>
    </source>
</evidence>
<dbReference type="PIRSF" id="PIRSF000429">
    <property type="entry name" value="Ac-CoA_Ac_transf"/>
    <property type="match status" value="1"/>
</dbReference>
<dbReference type="InterPro" id="IPR020617">
    <property type="entry name" value="Thiolase_C"/>
</dbReference>
<dbReference type="InterPro" id="IPR020613">
    <property type="entry name" value="Thiolase_CS"/>
</dbReference>
<dbReference type="InterPro" id="IPR002155">
    <property type="entry name" value="Thiolase"/>
</dbReference>
<dbReference type="RefSeq" id="WP_024028135.1">
    <property type="nucleotide sequence ID" value="NZ_ALAN01000059.1"/>
</dbReference>
<name>A0AB94IPH7_9BACI</name>
<evidence type="ECO:0000313" key="10">
    <source>
        <dbReference type="EMBL" id="ETI69021.1"/>
    </source>
</evidence>
<dbReference type="InterPro" id="IPR020610">
    <property type="entry name" value="Thiolase_AS"/>
</dbReference>
<comment type="caution">
    <text evidence="10">The sequence shown here is derived from an EMBL/GenBank/DDBJ whole genome shotgun (WGS) entry which is preliminary data.</text>
</comment>
<dbReference type="PROSITE" id="PS00099">
    <property type="entry name" value="THIOLASE_3"/>
    <property type="match status" value="1"/>
</dbReference>
<feature type="domain" description="Thiolase N-terminal" evidence="8">
    <location>
        <begin position="4"/>
        <end position="261"/>
    </location>
</feature>
<dbReference type="PANTHER" id="PTHR18919">
    <property type="entry name" value="ACETYL-COA C-ACYLTRANSFERASE"/>
    <property type="match status" value="1"/>
</dbReference>
<dbReference type="Pfam" id="PF00108">
    <property type="entry name" value="Thiolase_N"/>
    <property type="match status" value="1"/>
</dbReference>
<feature type="active site" description="Proton acceptor" evidence="6">
    <location>
        <position position="348"/>
    </location>
</feature>
<evidence type="ECO:0000256" key="3">
    <source>
        <dbReference type="ARBA" id="ARBA00022679"/>
    </source>
</evidence>
<protein>
    <recommendedName>
        <fullName evidence="2">acetyl-CoA C-acetyltransferase</fullName>
        <ecNumber evidence="2">2.3.1.9</ecNumber>
    </recommendedName>
    <alternativeName>
        <fullName evidence="5">Acetoacetyl-CoA thiolase</fullName>
    </alternativeName>
</protein>
<dbReference type="InterPro" id="IPR020615">
    <property type="entry name" value="Thiolase_acyl_enz_int_AS"/>
</dbReference>
<dbReference type="EC" id="2.3.1.9" evidence="2"/>
<feature type="domain" description="Thiolase C-terminal" evidence="9">
    <location>
        <begin position="270"/>
        <end position="390"/>
    </location>
</feature>
<evidence type="ECO:0000256" key="5">
    <source>
        <dbReference type="ARBA" id="ARBA00030755"/>
    </source>
</evidence>
<dbReference type="Pfam" id="PF02803">
    <property type="entry name" value="Thiolase_C"/>
    <property type="match status" value="1"/>
</dbReference>
<proteinExistence type="inferred from homology"/>
<feature type="active site" description="Acyl-thioester intermediate" evidence="6">
    <location>
        <position position="89"/>
    </location>
</feature>